<proteinExistence type="predicted"/>
<dbReference type="PANTHER" id="PTHR21174">
    <property type="match status" value="1"/>
</dbReference>
<evidence type="ECO:0000313" key="2">
    <source>
        <dbReference type="Proteomes" id="UP001363035"/>
    </source>
</evidence>
<dbReference type="Gene3D" id="1.10.3210.10">
    <property type="entry name" value="Hypothetical protein af1432"/>
    <property type="match status" value="1"/>
</dbReference>
<sequence length="207" mass="24560">MINNLELHFIGLYSKYGTDTNLGKENWIELKEQYQAKGRYYHNLDHITAMLMELESVKEMLINIDLLFFAVYYHDVIYLPHSSCNEVDSANFARERLVNTNLNNKQIDQIADLILSTKKHELHQESDFNYLIDADLSILGKPWEIYLQYIKNIRKEYAMFSDTIYNSGRSKFLKHLLAEEQVFKTAWFQKKYEEQARANLARELALF</sequence>
<evidence type="ECO:0000313" key="1">
    <source>
        <dbReference type="EMBL" id="MEI5985038.1"/>
    </source>
</evidence>
<dbReference type="InterPro" id="IPR009218">
    <property type="entry name" value="HD_phosphohydro"/>
</dbReference>
<gene>
    <name evidence="1" type="ORF">VJ786_08985</name>
</gene>
<dbReference type="EMBL" id="JAYLLN010000019">
    <property type="protein sequence ID" value="MEI5985038.1"/>
    <property type="molecule type" value="Genomic_DNA"/>
</dbReference>
<evidence type="ECO:0008006" key="3">
    <source>
        <dbReference type="Google" id="ProtNLM"/>
    </source>
</evidence>
<organism evidence="1 2">
    <name type="scientific">Sphingobacterium tenebrionis</name>
    <dbReference type="NCBI Taxonomy" id="3111775"/>
    <lineage>
        <taxon>Bacteria</taxon>
        <taxon>Pseudomonadati</taxon>
        <taxon>Bacteroidota</taxon>
        <taxon>Sphingobacteriia</taxon>
        <taxon>Sphingobacteriales</taxon>
        <taxon>Sphingobacteriaceae</taxon>
        <taxon>Sphingobacterium</taxon>
    </lineage>
</organism>
<dbReference type="PIRSF" id="PIRSF035170">
    <property type="entry name" value="HD_phosphohydro"/>
    <property type="match status" value="1"/>
</dbReference>
<dbReference type="Proteomes" id="UP001363035">
    <property type="component" value="Unassembled WGS sequence"/>
</dbReference>
<dbReference type="SUPFAM" id="SSF109604">
    <property type="entry name" value="HD-domain/PDEase-like"/>
    <property type="match status" value="1"/>
</dbReference>
<comment type="caution">
    <text evidence="1">The sequence shown here is derived from an EMBL/GenBank/DDBJ whole genome shotgun (WGS) entry which is preliminary data.</text>
</comment>
<accession>A0ABU8I6A4</accession>
<dbReference type="PANTHER" id="PTHR21174:SF0">
    <property type="entry name" value="HD PHOSPHOHYDROLASE FAMILY PROTEIN-RELATED"/>
    <property type="match status" value="1"/>
</dbReference>
<dbReference type="RefSeq" id="WP_336557636.1">
    <property type="nucleotide sequence ID" value="NZ_JAYLLN010000019.1"/>
</dbReference>
<name>A0ABU8I6A4_9SPHI</name>
<reference evidence="1 2" key="1">
    <citation type="submission" date="2024-01" db="EMBL/GenBank/DDBJ databases">
        <title>Sphingobacterium tenebrionis sp. nov., a novel endophyte isolated from tenebrio molitor intestines.</title>
        <authorList>
            <person name="Zhang C."/>
        </authorList>
    </citation>
    <scope>NUCLEOTIDE SEQUENCE [LARGE SCALE GENOMIC DNA]</scope>
    <source>
        <strain evidence="1 2">PU5-4</strain>
    </source>
</reference>
<keyword evidence="2" id="KW-1185">Reference proteome</keyword>
<protein>
    <recommendedName>
        <fullName evidence="3">Metal-dependent HD superfamily phosphohydrolase</fullName>
    </recommendedName>
</protein>